<dbReference type="AlphaFoldDB" id="A0A367WRY1"/>
<comment type="caution">
    <text evidence="1">The sequence shown here is derived from an EMBL/GenBank/DDBJ whole genome shotgun (WGS) entry which is preliminary data.</text>
</comment>
<evidence type="ECO:0000313" key="2">
    <source>
        <dbReference type="Proteomes" id="UP000252517"/>
    </source>
</evidence>
<dbReference type="Proteomes" id="UP000252517">
    <property type="component" value="Unassembled WGS sequence"/>
</dbReference>
<reference evidence="1 2" key="1">
    <citation type="submission" date="2014-07" db="EMBL/GenBank/DDBJ databases">
        <title>Draft genome sequence of Thalassospira profundimaris S25-3-2.</title>
        <authorList>
            <person name="Lai Q."/>
            <person name="Shao Z."/>
        </authorList>
    </citation>
    <scope>NUCLEOTIDE SEQUENCE [LARGE SCALE GENOMIC DNA]</scope>
    <source>
        <strain evidence="1 2">S25-3-2</strain>
    </source>
</reference>
<proteinExistence type="predicted"/>
<dbReference type="EMBL" id="JPWH01000026">
    <property type="protein sequence ID" value="RCK43311.1"/>
    <property type="molecule type" value="Genomic_DNA"/>
</dbReference>
<dbReference type="OrthoDB" id="7363626at2"/>
<protein>
    <recommendedName>
        <fullName evidence="3">5-carboxymethyl-2-hydroxymuconate isomerase</fullName>
    </recommendedName>
</protein>
<name>A0A367WRY1_9PROT</name>
<dbReference type="RefSeq" id="WP_114090240.1">
    <property type="nucleotide sequence ID" value="NZ_JPWH01000026.1"/>
</dbReference>
<sequence length="117" mass="12517">MPILTLTVSPALVEPLTLVADDVADHLLGIIREHLAPRAGTEQIMFVPALEVVRGCALLAKLEHRASESRSMEIRKACADAIAHFLAQKFATSVRVRLIALDPQNIGASDIGVEAGL</sequence>
<evidence type="ECO:0008006" key="3">
    <source>
        <dbReference type="Google" id="ProtNLM"/>
    </source>
</evidence>
<evidence type="ECO:0000313" key="1">
    <source>
        <dbReference type="EMBL" id="RCK43311.1"/>
    </source>
</evidence>
<gene>
    <name evidence="1" type="ORF">TH25_21855</name>
</gene>
<accession>A0A367WRY1</accession>
<organism evidence="1 2">
    <name type="scientific">Thalassospira profundimaris</name>
    <dbReference type="NCBI Taxonomy" id="502049"/>
    <lineage>
        <taxon>Bacteria</taxon>
        <taxon>Pseudomonadati</taxon>
        <taxon>Pseudomonadota</taxon>
        <taxon>Alphaproteobacteria</taxon>
        <taxon>Rhodospirillales</taxon>
        <taxon>Thalassospiraceae</taxon>
        <taxon>Thalassospira</taxon>
    </lineage>
</organism>